<evidence type="ECO:0000313" key="1">
    <source>
        <dbReference type="EMBL" id="MBN9671258.1"/>
    </source>
</evidence>
<accession>A0A939EFK5</accession>
<comment type="caution">
    <text evidence="1">The sequence shown here is derived from an EMBL/GenBank/DDBJ whole genome shotgun (WGS) entry which is preliminary data.</text>
</comment>
<evidence type="ECO:0000313" key="2">
    <source>
        <dbReference type="Proteomes" id="UP000664096"/>
    </source>
</evidence>
<organism evidence="1 2">
    <name type="scientific">Roseibium aggregatum</name>
    <dbReference type="NCBI Taxonomy" id="187304"/>
    <lineage>
        <taxon>Bacteria</taxon>
        <taxon>Pseudomonadati</taxon>
        <taxon>Pseudomonadota</taxon>
        <taxon>Alphaproteobacteria</taxon>
        <taxon>Hyphomicrobiales</taxon>
        <taxon>Stappiaceae</taxon>
        <taxon>Roseibium</taxon>
    </lineage>
</organism>
<dbReference type="AlphaFoldDB" id="A0A939EFK5"/>
<dbReference type="EMBL" id="JAEKJZ010000002">
    <property type="protein sequence ID" value="MBN9671258.1"/>
    <property type="molecule type" value="Genomic_DNA"/>
</dbReference>
<reference evidence="1" key="1">
    <citation type="submission" date="2020-12" db="EMBL/GenBank/DDBJ databases">
        <title>Oil enriched cultivation method for isolating marine PHA-producing bacteria.</title>
        <authorList>
            <person name="Zheng W."/>
            <person name="Yu S."/>
            <person name="Huang Y."/>
        </authorList>
    </citation>
    <scope>NUCLEOTIDE SEQUENCE</scope>
    <source>
        <strain evidence="1">SY-2-12</strain>
    </source>
</reference>
<name>A0A939EFK5_9HYPH</name>
<gene>
    <name evidence="1" type="ORF">JF539_13005</name>
</gene>
<proteinExistence type="predicted"/>
<dbReference type="Proteomes" id="UP000664096">
    <property type="component" value="Unassembled WGS sequence"/>
</dbReference>
<protein>
    <submittedName>
        <fullName evidence="1">Uncharacterized protein</fullName>
    </submittedName>
</protein>
<sequence length="116" mass="12410">MADLSCSPDNKNVPTGEALKTKILIFPSIGHDLVLGKKVKVKFTPASGAEGTVSVPEEQCDVIGVTAIECKDVEIDESANGSFNVEIEALFMVGGQQTQMEPDAENAFFVQRIPKV</sequence>
<dbReference type="RefSeq" id="WP_207141102.1">
    <property type="nucleotide sequence ID" value="NZ_JAEKJZ010000002.1"/>
</dbReference>